<dbReference type="Proteomes" id="UP001583177">
    <property type="component" value="Unassembled WGS sequence"/>
</dbReference>
<name>A0ABR3XD93_9PEZI</name>
<feature type="compositionally biased region" description="Low complexity" evidence="1">
    <location>
        <begin position="252"/>
        <end position="265"/>
    </location>
</feature>
<feature type="compositionally biased region" description="Polar residues" evidence="1">
    <location>
        <begin position="232"/>
        <end position="241"/>
    </location>
</feature>
<keyword evidence="3" id="KW-1185">Reference proteome</keyword>
<feature type="compositionally biased region" description="Acidic residues" evidence="1">
    <location>
        <begin position="118"/>
        <end position="139"/>
    </location>
</feature>
<dbReference type="EMBL" id="JAWRVE010000024">
    <property type="protein sequence ID" value="KAL1873925.1"/>
    <property type="molecule type" value="Genomic_DNA"/>
</dbReference>
<feature type="region of interest" description="Disordered" evidence="1">
    <location>
        <begin position="210"/>
        <end position="309"/>
    </location>
</feature>
<feature type="compositionally biased region" description="Acidic residues" evidence="1">
    <location>
        <begin position="266"/>
        <end position="286"/>
    </location>
</feature>
<comment type="caution">
    <text evidence="2">The sequence shown here is derived from an EMBL/GenBank/DDBJ whole genome shotgun (WGS) entry which is preliminary data.</text>
</comment>
<reference evidence="2 3" key="1">
    <citation type="journal article" date="2024" name="IMA Fungus">
        <title>IMA Genome - F19 : A genome assembly and annotation guide to empower mycologists, including annotated draft genome sequences of Ceratocystis pirilliformis, Diaporthe australafricana, Fusarium ophioides, Paecilomyces lecythidis, and Sporothrix stenoceras.</title>
        <authorList>
            <person name="Aylward J."/>
            <person name="Wilson A.M."/>
            <person name="Visagie C.M."/>
            <person name="Spraker J."/>
            <person name="Barnes I."/>
            <person name="Buitendag C."/>
            <person name="Ceriani C."/>
            <person name="Del Mar Angel L."/>
            <person name="du Plessis D."/>
            <person name="Fuchs T."/>
            <person name="Gasser K."/>
            <person name="Kramer D."/>
            <person name="Li W."/>
            <person name="Munsamy K."/>
            <person name="Piso A."/>
            <person name="Price J.L."/>
            <person name="Sonnekus B."/>
            <person name="Thomas C."/>
            <person name="van der Nest A."/>
            <person name="van Dijk A."/>
            <person name="van Heerden A."/>
            <person name="van Vuuren N."/>
            <person name="Yilmaz N."/>
            <person name="Duong T.A."/>
            <person name="van der Merwe N.A."/>
            <person name="Wingfield M.J."/>
            <person name="Wingfield B.D."/>
        </authorList>
    </citation>
    <scope>NUCLEOTIDE SEQUENCE [LARGE SCALE GENOMIC DNA]</scope>
    <source>
        <strain evidence="2 3">CMW 18300</strain>
    </source>
</reference>
<evidence type="ECO:0000313" key="2">
    <source>
        <dbReference type="EMBL" id="KAL1873925.1"/>
    </source>
</evidence>
<sequence>MDHKDLALLAQRACLQVLNYHLASTENGRQLADLDQSTKDEISAHIARFLPLLPYADDSRVAQLEIISDAAVDVAKKFNVNEHWFHGVFQGMTSITLVPNLHANMEVKRLSLHMFDAEEETDQQEDDQEDDQDYREDDGEINKGTNQAWTDLEVYKLIEYKVLGMSRLAIAERMGRSLSSITNKWHQASTKPHSEWKDVIDKKFKAKMDDEDQEAAVKAKEQTKRRKGGKTASATPTSRPVSTPILRLRGLASTSNAEEATAEGVATDEEEATAEGEATDEEEATAEEQATASTEGGESADSTDEDSAA</sequence>
<feature type="compositionally biased region" description="Low complexity" evidence="1">
    <location>
        <begin position="287"/>
        <end position="297"/>
    </location>
</feature>
<evidence type="ECO:0000256" key="1">
    <source>
        <dbReference type="SAM" id="MobiDB-lite"/>
    </source>
</evidence>
<accession>A0ABR3XD93</accession>
<protein>
    <submittedName>
        <fullName evidence="2">Uncharacterized protein</fullName>
    </submittedName>
</protein>
<proteinExistence type="predicted"/>
<organism evidence="2 3">
    <name type="scientific">Diaporthe australafricana</name>
    <dbReference type="NCBI Taxonomy" id="127596"/>
    <lineage>
        <taxon>Eukaryota</taxon>
        <taxon>Fungi</taxon>
        <taxon>Dikarya</taxon>
        <taxon>Ascomycota</taxon>
        <taxon>Pezizomycotina</taxon>
        <taxon>Sordariomycetes</taxon>
        <taxon>Sordariomycetidae</taxon>
        <taxon>Diaporthales</taxon>
        <taxon>Diaporthaceae</taxon>
        <taxon>Diaporthe</taxon>
    </lineage>
</organism>
<feature type="region of interest" description="Disordered" evidence="1">
    <location>
        <begin position="118"/>
        <end position="143"/>
    </location>
</feature>
<evidence type="ECO:0000313" key="3">
    <source>
        <dbReference type="Proteomes" id="UP001583177"/>
    </source>
</evidence>
<gene>
    <name evidence="2" type="ORF">Daus18300_003797</name>
</gene>